<evidence type="ECO:0000313" key="3">
    <source>
        <dbReference type="EMBL" id="GIQ81336.1"/>
    </source>
</evidence>
<keyword evidence="4" id="KW-1185">Reference proteome</keyword>
<gene>
    <name evidence="3" type="ORF">KIPB_002281</name>
</gene>
<dbReference type="GO" id="GO:0004672">
    <property type="term" value="F:protein kinase activity"/>
    <property type="evidence" value="ECO:0007669"/>
    <property type="project" value="InterPro"/>
</dbReference>
<keyword evidence="1" id="KW-0547">Nucleotide-binding</keyword>
<dbReference type="OrthoDB" id="2353287at2759"/>
<sequence>MDEFIGQLPPQPLQCDTPMSLAEWRALAPGNDRHRFNRTPKVEVDSPSDLGIDLATWESCSSAWKTFQSDLIRLFYPSGKDVQRCYFEHIFRESQMGSGTKCLHLETDATPYPINGKGVTPFNVAVVSLVNKRTGPLNHVDLAEGLRYLYTIAGCQPEREYVQGVVYNSTHVCFMKLVLHTHIELPTLMYSQMPLCIRDTRERTEERETGYQYLWQWTHSSAEELGYKDTDWKLDSGATLTLGGRVGSGSSSVVYRCECTMGDNPPARAVVKRSTRFSGDLNREYDSLTAIAEVPDIHVMRVVDSYTHNGHVYSLVLYPYVEKLNDWSLRLALEYLDALEAFHKANIVVRDVRRENLLVGTVSDGPDSLVHAHLIDLNYSEEFNGVDEVGRYYCGPYRGTHRYASERVLQQLAEAGMEYPIVTVYDADDLCSFVRTVYDMCNPGDPTVQRIRGRCPNMFYNWITDWAEVLEVLGGGVWGEMEAYAVQGSYSGVRECLHKLRRGTSVARWDK</sequence>
<dbReference type="EMBL" id="BDIP01000365">
    <property type="protein sequence ID" value="GIQ81336.1"/>
    <property type="molecule type" value="Genomic_DNA"/>
</dbReference>
<keyword evidence="1" id="KW-0067">ATP-binding</keyword>
<dbReference type="InterPro" id="IPR017441">
    <property type="entry name" value="Protein_kinase_ATP_BS"/>
</dbReference>
<evidence type="ECO:0000313" key="4">
    <source>
        <dbReference type="Proteomes" id="UP000265618"/>
    </source>
</evidence>
<organism evidence="3 4">
    <name type="scientific">Kipferlia bialata</name>
    <dbReference type="NCBI Taxonomy" id="797122"/>
    <lineage>
        <taxon>Eukaryota</taxon>
        <taxon>Metamonada</taxon>
        <taxon>Carpediemonas-like organisms</taxon>
        <taxon>Kipferlia</taxon>
    </lineage>
</organism>
<dbReference type="PROSITE" id="PS00107">
    <property type="entry name" value="PROTEIN_KINASE_ATP"/>
    <property type="match status" value="1"/>
</dbReference>
<accession>A0A9K3CRI9</accession>
<name>A0A9K3CRI9_9EUKA</name>
<evidence type="ECO:0000256" key="1">
    <source>
        <dbReference type="PROSITE-ProRule" id="PRU10141"/>
    </source>
</evidence>
<dbReference type="SMART" id="SM00220">
    <property type="entry name" value="S_TKc"/>
    <property type="match status" value="1"/>
</dbReference>
<dbReference type="InterPro" id="IPR011009">
    <property type="entry name" value="Kinase-like_dom_sf"/>
</dbReference>
<dbReference type="Proteomes" id="UP000265618">
    <property type="component" value="Unassembled WGS sequence"/>
</dbReference>
<dbReference type="InterPro" id="IPR000719">
    <property type="entry name" value="Prot_kinase_dom"/>
</dbReference>
<protein>
    <recommendedName>
        <fullName evidence="2">Protein kinase domain-containing protein</fullName>
    </recommendedName>
</protein>
<dbReference type="SUPFAM" id="SSF56112">
    <property type="entry name" value="Protein kinase-like (PK-like)"/>
    <property type="match status" value="1"/>
</dbReference>
<proteinExistence type="predicted"/>
<feature type="domain" description="Protein kinase" evidence="2">
    <location>
        <begin position="240"/>
        <end position="511"/>
    </location>
</feature>
<evidence type="ECO:0000259" key="2">
    <source>
        <dbReference type="PROSITE" id="PS50011"/>
    </source>
</evidence>
<dbReference type="Gene3D" id="1.10.510.10">
    <property type="entry name" value="Transferase(Phosphotransferase) domain 1"/>
    <property type="match status" value="1"/>
</dbReference>
<dbReference type="PROSITE" id="PS50011">
    <property type="entry name" value="PROTEIN_KINASE_DOM"/>
    <property type="match status" value="1"/>
</dbReference>
<dbReference type="GO" id="GO:0005524">
    <property type="term" value="F:ATP binding"/>
    <property type="evidence" value="ECO:0007669"/>
    <property type="project" value="UniProtKB-UniRule"/>
</dbReference>
<reference evidence="3 4" key="1">
    <citation type="journal article" date="2018" name="PLoS ONE">
        <title>The draft genome of Kipferlia bialata reveals reductive genome evolution in fornicate parasites.</title>
        <authorList>
            <person name="Tanifuji G."/>
            <person name="Takabayashi S."/>
            <person name="Kume K."/>
            <person name="Takagi M."/>
            <person name="Nakayama T."/>
            <person name="Kamikawa R."/>
            <person name="Inagaki Y."/>
            <person name="Hashimoto T."/>
        </authorList>
    </citation>
    <scope>NUCLEOTIDE SEQUENCE [LARGE SCALE GENOMIC DNA]</scope>
    <source>
        <strain evidence="3">NY0173</strain>
    </source>
</reference>
<feature type="binding site" evidence="1">
    <location>
        <position position="272"/>
    </location>
    <ligand>
        <name>ATP</name>
        <dbReference type="ChEBI" id="CHEBI:30616"/>
    </ligand>
</feature>
<dbReference type="AlphaFoldDB" id="A0A9K3CRI9"/>
<comment type="caution">
    <text evidence="3">The sequence shown here is derived from an EMBL/GenBank/DDBJ whole genome shotgun (WGS) entry which is preliminary data.</text>
</comment>